<protein>
    <submittedName>
        <fullName evidence="1">Uncharacterized protein</fullName>
    </submittedName>
</protein>
<dbReference type="AlphaFoldDB" id="M8EFS9"/>
<organism evidence="1 2">
    <name type="scientific">Brevibacillus borstelensis AK1</name>
    <dbReference type="NCBI Taxonomy" id="1300222"/>
    <lineage>
        <taxon>Bacteria</taxon>
        <taxon>Bacillati</taxon>
        <taxon>Bacillota</taxon>
        <taxon>Bacilli</taxon>
        <taxon>Bacillales</taxon>
        <taxon>Paenibacillaceae</taxon>
        <taxon>Brevibacillus</taxon>
    </lineage>
</organism>
<dbReference type="RefSeq" id="WP_003386066.1">
    <property type="nucleotide sequence ID" value="NZ_APBN01000001.1"/>
</dbReference>
<comment type="caution">
    <text evidence="1">The sequence shown here is derived from an EMBL/GenBank/DDBJ whole genome shotgun (WGS) entry which is preliminary data.</text>
</comment>
<keyword evidence="2" id="KW-1185">Reference proteome</keyword>
<evidence type="ECO:0000313" key="2">
    <source>
        <dbReference type="Proteomes" id="UP000012081"/>
    </source>
</evidence>
<gene>
    <name evidence="1" type="ORF">I532_01975</name>
</gene>
<dbReference type="Proteomes" id="UP000012081">
    <property type="component" value="Unassembled WGS sequence"/>
</dbReference>
<dbReference type="OrthoDB" id="2474269at2"/>
<name>M8EFS9_9BACL</name>
<evidence type="ECO:0000313" key="1">
    <source>
        <dbReference type="EMBL" id="EMT54335.1"/>
    </source>
</evidence>
<dbReference type="EMBL" id="APBN01000001">
    <property type="protein sequence ID" value="EMT54335.1"/>
    <property type="molecule type" value="Genomic_DNA"/>
</dbReference>
<reference evidence="1 2" key="1">
    <citation type="submission" date="2013-03" db="EMBL/GenBank/DDBJ databases">
        <title>Assembly of a new bacterial strain Brevibacillus borstelensis AK1.</title>
        <authorList>
            <person name="Rajan I."/>
            <person name="PoliReddy D."/>
            <person name="Sugumar T."/>
            <person name="Rathinam K."/>
            <person name="Alqarawi S."/>
            <person name="Khalil A.B."/>
            <person name="Sivakumar N."/>
        </authorList>
    </citation>
    <scope>NUCLEOTIDE SEQUENCE [LARGE SCALE GENOMIC DNA]</scope>
    <source>
        <strain evidence="1 2">AK1</strain>
    </source>
</reference>
<dbReference type="GeneID" id="89499305"/>
<proteinExistence type="predicted"/>
<sequence length="79" mass="8948">MNEGMLEDYLDRDVRVHFAPAMISAGTSSFEEGRLYDYSEDGILLEMTDGSLAYIPISSIRMVTIKPKQGFWARLTRPS</sequence>
<dbReference type="PATRIC" id="fig|1300222.3.peg.404"/>
<accession>M8EFS9</accession>